<name>A0A4R2MKM3_RUBGE</name>
<feature type="chain" id="PRO_5021013051" evidence="1">
    <location>
        <begin position="21"/>
        <end position="126"/>
    </location>
</feature>
<evidence type="ECO:0000256" key="1">
    <source>
        <dbReference type="SAM" id="SignalP"/>
    </source>
</evidence>
<dbReference type="GeneID" id="99687196"/>
<keyword evidence="1" id="KW-0732">Signal</keyword>
<accession>A0A4R2MKM3</accession>
<organism evidence="2 3">
    <name type="scientific">Rubrivivax gelatinosus</name>
    <name type="common">Rhodocyclus gelatinosus</name>
    <name type="synonym">Rhodopseudomonas gelatinosa</name>
    <dbReference type="NCBI Taxonomy" id="28068"/>
    <lineage>
        <taxon>Bacteria</taxon>
        <taxon>Pseudomonadati</taxon>
        <taxon>Pseudomonadota</taxon>
        <taxon>Betaproteobacteria</taxon>
        <taxon>Burkholderiales</taxon>
        <taxon>Sphaerotilaceae</taxon>
        <taxon>Rubrivivax</taxon>
    </lineage>
</organism>
<dbReference type="Proteomes" id="UP000295106">
    <property type="component" value="Unassembled WGS sequence"/>
</dbReference>
<reference evidence="2 3" key="1">
    <citation type="submission" date="2019-03" db="EMBL/GenBank/DDBJ databases">
        <title>Genomic Encyclopedia of Type Strains, Phase IV (KMG-IV): sequencing the most valuable type-strain genomes for metagenomic binning, comparative biology and taxonomic classification.</title>
        <authorList>
            <person name="Goeker M."/>
        </authorList>
    </citation>
    <scope>NUCLEOTIDE SEQUENCE [LARGE SCALE GENOMIC DNA]</scope>
    <source>
        <strain evidence="2 3">DSM 1709</strain>
    </source>
</reference>
<comment type="caution">
    <text evidence="2">The sequence shown here is derived from an EMBL/GenBank/DDBJ whole genome shotgun (WGS) entry which is preliminary data.</text>
</comment>
<dbReference type="AlphaFoldDB" id="A0A4R2MKM3"/>
<gene>
    <name evidence="2" type="ORF">EV684_101469</name>
</gene>
<sequence length="126" mass="14772">MKLRTIAALFALSAPGIASAQTQEFTAYDWATLPKYCDARLRGDEASKNLWSDRIGQEHFIHVHHFCFGLHYLNKAKFTFDKRKKNEAIEQAIKQFDYVIQRWQPSSTFRADAIRYQQQARSMRMP</sequence>
<protein>
    <submittedName>
        <fullName evidence="2">Uncharacterized protein</fullName>
    </submittedName>
</protein>
<dbReference type="OrthoDB" id="8527875at2"/>
<dbReference type="EMBL" id="SLXD01000001">
    <property type="protein sequence ID" value="TCP05597.1"/>
    <property type="molecule type" value="Genomic_DNA"/>
</dbReference>
<dbReference type="RefSeq" id="WP_132644587.1">
    <property type="nucleotide sequence ID" value="NZ_CP181386.1"/>
</dbReference>
<evidence type="ECO:0000313" key="2">
    <source>
        <dbReference type="EMBL" id="TCP05597.1"/>
    </source>
</evidence>
<evidence type="ECO:0000313" key="3">
    <source>
        <dbReference type="Proteomes" id="UP000295106"/>
    </source>
</evidence>
<proteinExistence type="predicted"/>
<feature type="signal peptide" evidence="1">
    <location>
        <begin position="1"/>
        <end position="20"/>
    </location>
</feature>